<keyword evidence="2 5" id="KW-0238">DNA-binding</keyword>
<dbReference type="Pfam" id="PF00392">
    <property type="entry name" value="GntR"/>
    <property type="match status" value="1"/>
</dbReference>
<dbReference type="InterPro" id="IPR036388">
    <property type="entry name" value="WH-like_DNA-bd_sf"/>
</dbReference>
<evidence type="ECO:0000256" key="3">
    <source>
        <dbReference type="ARBA" id="ARBA00023163"/>
    </source>
</evidence>
<dbReference type="PANTHER" id="PTHR43537:SF45">
    <property type="entry name" value="GNTR FAMILY REGULATORY PROTEIN"/>
    <property type="match status" value="1"/>
</dbReference>
<dbReference type="InterPro" id="IPR000524">
    <property type="entry name" value="Tscrpt_reg_HTH_GntR"/>
</dbReference>
<protein>
    <submittedName>
        <fullName evidence="5">DNA-binding GntR family transcriptional regulator</fullName>
    </submittedName>
</protein>
<dbReference type="EMBL" id="SODU01000002">
    <property type="protein sequence ID" value="TDW89455.1"/>
    <property type="molecule type" value="Genomic_DNA"/>
</dbReference>
<dbReference type="SMART" id="SM00895">
    <property type="entry name" value="FCD"/>
    <property type="match status" value="1"/>
</dbReference>
<gene>
    <name evidence="5" type="ORF">EV137_3249</name>
</gene>
<feature type="domain" description="HTH gntR-type" evidence="4">
    <location>
        <begin position="34"/>
        <end position="101"/>
    </location>
</feature>
<keyword evidence="6" id="KW-1185">Reference proteome</keyword>
<keyword evidence="5" id="KW-0808">Transferase</keyword>
<dbReference type="InterPro" id="IPR011711">
    <property type="entry name" value="GntR_C"/>
</dbReference>
<dbReference type="Gene3D" id="1.10.10.10">
    <property type="entry name" value="Winged helix-like DNA-binding domain superfamily/Winged helix DNA-binding domain"/>
    <property type="match status" value="1"/>
</dbReference>
<keyword evidence="1" id="KW-0805">Transcription regulation</keyword>
<dbReference type="SMART" id="SM00345">
    <property type="entry name" value="HTH_GNTR"/>
    <property type="match status" value="1"/>
</dbReference>
<comment type="caution">
    <text evidence="5">The sequence shown here is derived from an EMBL/GenBank/DDBJ whole genome shotgun (WGS) entry which is preliminary data.</text>
</comment>
<evidence type="ECO:0000313" key="5">
    <source>
        <dbReference type="EMBL" id="TDW89455.1"/>
    </source>
</evidence>
<dbReference type="PANTHER" id="PTHR43537">
    <property type="entry name" value="TRANSCRIPTIONAL REGULATOR, GNTR FAMILY"/>
    <property type="match status" value="1"/>
</dbReference>
<reference evidence="5 6" key="1">
    <citation type="submission" date="2019-03" db="EMBL/GenBank/DDBJ databases">
        <title>Genomic Encyclopedia of Type Strains, Phase III (KMG-III): the genomes of soil and plant-associated and newly described type strains.</title>
        <authorList>
            <person name="Whitman W."/>
        </authorList>
    </citation>
    <scope>NUCLEOTIDE SEQUENCE [LARGE SCALE GENOMIC DNA]</scope>
    <source>
        <strain evidence="5 6">VKMAc-2574</strain>
    </source>
</reference>
<dbReference type="PROSITE" id="PS50949">
    <property type="entry name" value="HTH_GNTR"/>
    <property type="match status" value="1"/>
</dbReference>
<evidence type="ECO:0000259" key="4">
    <source>
        <dbReference type="PROSITE" id="PS50949"/>
    </source>
</evidence>
<evidence type="ECO:0000313" key="6">
    <source>
        <dbReference type="Proteomes" id="UP000295060"/>
    </source>
</evidence>
<proteinExistence type="predicted"/>
<keyword evidence="3" id="KW-0804">Transcription</keyword>
<dbReference type="Pfam" id="PF07729">
    <property type="entry name" value="FCD"/>
    <property type="match status" value="1"/>
</dbReference>
<dbReference type="GO" id="GO:0016301">
    <property type="term" value="F:kinase activity"/>
    <property type="evidence" value="ECO:0007669"/>
    <property type="project" value="UniProtKB-KW"/>
</dbReference>
<dbReference type="Proteomes" id="UP000295060">
    <property type="component" value="Unassembled WGS sequence"/>
</dbReference>
<dbReference type="Gene3D" id="1.20.120.530">
    <property type="entry name" value="GntR ligand-binding domain-like"/>
    <property type="match status" value="1"/>
</dbReference>
<dbReference type="SUPFAM" id="SSF46785">
    <property type="entry name" value="Winged helix' DNA-binding domain"/>
    <property type="match status" value="1"/>
</dbReference>
<sequence length="249" mass="28013">MSLFGRSTVREERATVTDAHVGLAGQLARLPQRQVLSDDVYETVKGLIMDSVVEPGTRLNIDALTRELGISQTPIRESLARLESDGLVIKEPLRGYRVSSRLTREEFDDLFEYRLHIEPWAAGRAAERAGADDLARLKAEMLSYTDVPDRPSYESYRAMAAHDQRFHDLVLELAGNETARLSFQRTHCHLHLFRLYYGGGIATKALREHKAVVTAVRKGNPEEAAAAMRSHIEASRARLRPMFDKTDPS</sequence>
<dbReference type="GO" id="GO:0003677">
    <property type="term" value="F:DNA binding"/>
    <property type="evidence" value="ECO:0007669"/>
    <property type="project" value="UniProtKB-KW"/>
</dbReference>
<organism evidence="5 6">
    <name type="scientific">Kribbella pratensis</name>
    <dbReference type="NCBI Taxonomy" id="2512112"/>
    <lineage>
        <taxon>Bacteria</taxon>
        <taxon>Bacillati</taxon>
        <taxon>Actinomycetota</taxon>
        <taxon>Actinomycetes</taxon>
        <taxon>Propionibacteriales</taxon>
        <taxon>Kribbellaceae</taxon>
        <taxon>Kribbella</taxon>
    </lineage>
</organism>
<dbReference type="InterPro" id="IPR008920">
    <property type="entry name" value="TF_FadR/GntR_C"/>
</dbReference>
<accession>A0ABY2FE95</accession>
<dbReference type="SUPFAM" id="SSF48008">
    <property type="entry name" value="GntR ligand-binding domain-like"/>
    <property type="match status" value="1"/>
</dbReference>
<name>A0ABY2FE95_9ACTN</name>
<evidence type="ECO:0000256" key="2">
    <source>
        <dbReference type="ARBA" id="ARBA00023125"/>
    </source>
</evidence>
<evidence type="ECO:0000256" key="1">
    <source>
        <dbReference type="ARBA" id="ARBA00023015"/>
    </source>
</evidence>
<keyword evidence="5" id="KW-0418">Kinase</keyword>
<dbReference type="InterPro" id="IPR036390">
    <property type="entry name" value="WH_DNA-bd_sf"/>
</dbReference>